<evidence type="ECO:0000313" key="2">
    <source>
        <dbReference type="EMBL" id="MPD04588.1"/>
    </source>
</evidence>
<feature type="compositionally biased region" description="Acidic residues" evidence="1">
    <location>
        <begin position="1"/>
        <end position="16"/>
    </location>
</feature>
<feature type="region of interest" description="Disordered" evidence="1">
    <location>
        <begin position="1"/>
        <end position="24"/>
    </location>
</feature>
<sequence>MYEEEEGEEEEGEEEKTDVKGDEKNSGLWGVTFRNFVITVARPHITRLRKLWRCDGGGGRVGGRRRGGGVVL</sequence>
<name>A0A5B7KH55_PORTR</name>
<proteinExistence type="predicted"/>
<evidence type="ECO:0000256" key="1">
    <source>
        <dbReference type="SAM" id="MobiDB-lite"/>
    </source>
</evidence>
<comment type="caution">
    <text evidence="2">The sequence shown here is derived from an EMBL/GenBank/DDBJ whole genome shotgun (WGS) entry which is preliminary data.</text>
</comment>
<dbReference type="AlphaFoldDB" id="A0A5B7KH55"/>
<keyword evidence="3" id="KW-1185">Reference proteome</keyword>
<dbReference type="Proteomes" id="UP000324222">
    <property type="component" value="Unassembled WGS sequence"/>
</dbReference>
<accession>A0A5B7KH55</accession>
<organism evidence="2 3">
    <name type="scientific">Portunus trituberculatus</name>
    <name type="common">Swimming crab</name>
    <name type="synonym">Neptunus trituberculatus</name>
    <dbReference type="NCBI Taxonomy" id="210409"/>
    <lineage>
        <taxon>Eukaryota</taxon>
        <taxon>Metazoa</taxon>
        <taxon>Ecdysozoa</taxon>
        <taxon>Arthropoda</taxon>
        <taxon>Crustacea</taxon>
        <taxon>Multicrustacea</taxon>
        <taxon>Malacostraca</taxon>
        <taxon>Eumalacostraca</taxon>
        <taxon>Eucarida</taxon>
        <taxon>Decapoda</taxon>
        <taxon>Pleocyemata</taxon>
        <taxon>Brachyura</taxon>
        <taxon>Eubrachyura</taxon>
        <taxon>Portunoidea</taxon>
        <taxon>Portunidae</taxon>
        <taxon>Portuninae</taxon>
        <taxon>Portunus</taxon>
    </lineage>
</organism>
<dbReference type="EMBL" id="VSRR010141773">
    <property type="protein sequence ID" value="MPD04588.1"/>
    <property type="molecule type" value="Genomic_DNA"/>
</dbReference>
<protein>
    <submittedName>
        <fullName evidence="2">Uncharacterized protein</fullName>
    </submittedName>
</protein>
<evidence type="ECO:0000313" key="3">
    <source>
        <dbReference type="Proteomes" id="UP000324222"/>
    </source>
</evidence>
<reference evidence="2 3" key="1">
    <citation type="submission" date="2019-05" db="EMBL/GenBank/DDBJ databases">
        <title>Another draft genome of Portunus trituberculatus and its Hox gene families provides insights of decapod evolution.</title>
        <authorList>
            <person name="Jeong J.-H."/>
            <person name="Song I."/>
            <person name="Kim S."/>
            <person name="Choi T."/>
            <person name="Kim D."/>
            <person name="Ryu S."/>
            <person name="Kim W."/>
        </authorList>
    </citation>
    <scope>NUCLEOTIDE SEQUENCE [LARGE SCALE GENOMIC DNA]</scope>
    <source>
        <tissue evidence="2">Muscle</tissue>
    </source>
</reference>
<gene>
    <name evidence="2" type="ORF">E2C01_100284</name>
</gene>